<dbReference type="Gene3D" id="3.50.7.10">
    <property type="entry name" value="GroEL"/>
    <property type="match status" value="1"/>
</dbReference>
<dbReference type="InterPro" id="IPR027410">
    <property type="entry name" value="TCP-1-like_intermed_sf"/>
</dbReference>
<dbReference type="InterPro" id="IPR027413">
    <property type="entry name" value="GROEL-like_equatorial_sf"/>
</dbReference>
<evidence type="ECO:0000256" key="2">
    <source>
        <dbReference type="ARBA" id="ARBA00006607"/>
    </source>
</evidence>
<dbReference type="GO" id="GO:0140662">
    <property type="term" value="F:ATP-dependent protein folding chaperone"/>
    <property type="evidence" value="ECO:0007669"/>
    <property type="project" value="InterPro"/>
</dbReference>
<dbReference type="PANTHER" id="PTHR45633">
    <property type="entry name" value="60 KDA HEAT SHOCK PROTEIN, MITOCHONDRIAL"/>
    <property type="match status" value="1"/>
</dbReference>
<feature type="transmembrane region" description="Helical" evidence="10">
    <location>
        <begin position="221"/>
        <end position="244"/>
    </location>
</feature>
<dbReference type="GO" id="GO:0042026">
    <property type="term" value="P:protein refolding"/>
    <property type="evidence" value="ECO:0007669"/>
    <property type="project" value="InterPro"/>
</dbReference>
<comment type="similarity">
    <text evidence="3">Belongs to the DHHC palmitoyltransferase family.</text>
</comment>
<dbReference type="NCBIfam" id="NF000592">
    <property type="entry name" value="PRK00013.1"/>
    <property type="match status" value="1"/>
</dbReference>
<dbReference type="NCBIfam" id="NF009488">
    <property type="entry name" value="PRK12850.1"/>
    <property type="match status" value="1"/>
</dbReference>
<name>A0A833VCM2_9POAL</name>
<dbReference type="OrthoDB" id="9909019at2759"/>
<feature type="compositionally biased region" description="Polar residues" evidence="9">
    <location>
        <begin position="482"/>
        <end position="493"/>
    </location>
</feature>
<feature type="compositionally biased region" description="Basic and acidic residues" evidence="9">
    <location>
        <begin position="87"/>
        <end position="96"/>
    </location>
</feature>
<comment type="subcellular location">
    <subcellularLocation>
        <location evidence="1">Membrane</location>
        <topology evidence="1">Multi-pass membrane protein</topology>
    </subcellularLocation>
</comment>
<dbReference type="GO" id="GO:0016409">
    <property type="term" value="F:palmitoyltransferase activity"/>
    <property type="evidence" value="ECO:0007669"/>
    <property type="project" value="InterPro"/>
</dbReference>
<sequence length="1312" mass="141995">MVRRHGWQLPAHTFQVIAITVYFILVVAFFAFFAPFLRYDVVEYIMMAVYSPVALTVFILYVRCTSINPADPGIMSKFDETLINLPRPEHGSRGDHNSPSCRSSVDGRSTRKSPLEDLNATANMERGISVKNAVCCGFAGLLCIMFNKEDCRKIEDSELEPNNEDDALFCTLCNAEVRKYSKHCRSCDKCVDGFDHHCRWLNNCVGRKNYMTFIALMASSLLWLVIEIGVGIAVLALCFAKNTARETESSIQEKLGNGFTRVPFAAVVITCTLLSVVALVPLCELFFFHIILIRKGMTTYEYVVAMRAMSEAPAGSVDEEGNNIIYSPTNSATTGISVSSSLGLPYKGVWCTPPRVFVDQQDEVVPHLDPTMVPSTVDPDSASYINQSTNKIKRQVKISAWKLAKLDSADAMRAAAKARASSSVLRPIDRKAPSDLSSSASVRTSTSIESGVPVPREPSRRSPVGHSYPHSLASQDDYYETGTGTATPSSFSSPVRGPGPEPRTAVGRAPVTVTRPVPVPSAPTVQLTNPMFQTVGAPFIRDARGRASVVWDQEAGRYISVMATARPGPTTDITPRLMNPIANANPSGQYVQRSGQNAPTSAASAPTAAQERLTYTGQSIFFGGPLLAGNTGGTVGENRRITNEGIVPRERQEVGRVSYTRGEVRGERGRAADMFPVFAPAPGGFQNKPPSSMNTPMALILFAPHSLLFVSEIKSLSFSFPLPPSLPPHSLIFFLFFFKKSGKSKFLRVRFQSRPGSNFVVKSTGKKICFDEDCRFRLLRGINKLADTVSVTLGPKGRNVVIDGTDVPKVINDGVTIARCIDLPNSIENAGAMLLREVANKTNSSAGDGTTTAIILAREIIKLGLLAVANGSNPVSLKRGIDQTVHQLIKVLKSKSIPVTEKEQIKAIAALSAGNDDYIGTLIANAIEKIGHDGIITIESSSSFETLIEVQEGMKINKGYMSPHFITNQEKSAVEFENAKVLVTDQKVTVVQDLIPLLEKTTQLSVPLLIICQDVSFAVLEALVLNKMKGLLNVAVVQCPGLAEGKKGLLQDIAIMTGADFLASDLGVGIRGVTSDQLGLAKRVTITQHSTTIVADPRMLAEIQARISEMKRDLINTKSVRLRMNIEERIAKLCSGVAVVKVGASTEAELNDRKLRAEDAKNATFAALNEGIVPGGGAALTHLSRHVPMISDLFKDSDEKIGASIIAKALLVPAYTIAENAGLDGHAVVERLLEENNWQFGYNLMTGHFGDLIKWGVVDPCKASRCALQNAASIAGMVLTTQAVMVDRVKKPQPAVPTLPGMPSWLTQELNA</sequence>
<dbReference type="InterPro" id="IPR002423">
    <property type="entry name" value="Cpn60/GroEL/TCP-1"/>
</dbReference>
<dbReference type="Pfam" id="PF00118">
    <property type="entry name" value="Cpn60_TCP1"/>
    <property type="match status" value="1"/>
</dbReference>
<evidence type="ECO:0000256" key="6">
    <source>
        <dbReference type="ARBA" id="ARBA00023136"/>
    </source>
</evidence>
<dbReference type="SUPFAM" id="SSF52029">
    <property type="entry name" value="GroEL apical domain-like"/>
    <property type="match status" value="1"/>
</dbReference>
<comment type="similarity">
    <text evidence="2 8">Belongs to the chaperonin (HSP60) family.</text>
</comment>
<feature type="transmembrane region" description="Helical" evidence="10">
    <location>
        <begin position="44"/>
        <end position="62"/>
    </location>
</feature>
<evidence type="ECO:0000256" key="10">
    <source>
        <dbReference type="SAM" id="Phobius"/>
    </source>
</evidence>
<feature type="compositionally biased region" description="Polar residues" evidence="9">
    <location>
        <begin position="97"/>
        <end position="107"/>
    </location>
</feature>
<reference evidence="12" key="1">
    <citation type="submission" date="2020-01" db="EMBL/GenBank/DDBJ databases">
        <title>Genome sequence of Kobresia littledalei, the first chromosome-level genome in the family Cyperaceae.</title>
        <authorList>
            <person name="Qu G."/>
        </authorList>
    </citation>
    <scope>NUCLEOTIDE SEQUENCE</scope>
    <source>
        <strain evidence="12">C.B.Clarke</strain>
        <tissue evidence="12">Leaf</tissue>
    </source>
</reference>
<dbReference type="EMBL" id="SWLB01000029">
    <property type="protein sequence ID" value="KAF3320550.1"/>
    <property type="molecule type" value="Genomic_DNA"/>
</dbReference>
<evidence type="ECO:0000259" key="11">
    <source>
        <dbReference type="Pfam" id="PF01529"/>
    </source>
</evidence>
<dbReference type="InterPro" id="IPR001844">
    <property type="entry name" value="Cpn60/GroEL"/>
</dbReference>
<keyword evidence="5 10" id="KW-1133">Transmembrane helix</keyword>
<dbReference type="Proteomes" id="UP000623129">
    <property type="component" value="Unassembled WGS sequence"/>
</dbReference>
<dbReference type="SUPFAM" id="SSF48592">
    <property type="entry name" value="GroEL equatorial domain-like"/>
    <property type="match status" value="1"/>
</dbReference>
<dbReference type="Pfam" id="PF01529">
    <property type="entry name" value="DHHC"/>
    <property type="match status" value="1"/>
</dbReference>
<protein>
    <submittedName>
        <fullName evidence="12">Chaperonin 60 subunit alpha 2</fullName>
    </submittedName>
</protein>
<evidence type="ECO:0000313" key="12">
    <source>
        <dbReference type="EMBL" id="KAF3320550.1"/>
    </source>
</evidence>
<feature type="transmembrane region" description="Helical" evidence="10">
    <location>
        <begin position="264"/>
        <end position="288"/>
    </location>
</feature>
<dbReference type="InterPro" id="IPR027409">
    <property type="entry name" value="GroEL-like_apical_dom_sf"/>
</dbReference>
<keyword evidence="4 10" id="KW-0812">Transmembrane</keyword>
<keyword evidence="6 10" id="KW-0472">Membrane</keyword>
<comment type="caution">
    <text evidence="12">The sequence shown here is derived from an EMBL/GenBank/DDBJ whole genome shotgun (WGS) entry which is preliminary data.</text>
</comment>
<evidence type="ECO:0000256" key="5">
    <source>
        <dbReference type="ARBA" id="ARBA00022989"/>
    </source>
</evidence>
<evidence type="ECO:0000256" key="1">
    <source>
        <dbReference type="ARBA" id="ARBA00004141"/>
    </source>
</evidence>
<accession>A0A833VCM2</accession>
<feature type="region of interest" description="Disordered" evidence="9">
    <location>
        <begin position="87"/>
        <end position="113"/>
    </location>
</feature>
<dbReference type="NCBIfam" id="NF009487">
    <property type="entry name" value="PRK12849.1"/>
    <property type="match status" value="1"/>
</dbReference>
<evidence type="ECO:0000256" key="9">
    <source>
        <dbReference type="SAM" id="MobiDB-lite"/>
    </source>
</evidence>
<dbReference type="InterPro" id="IPR001594">
    <property type="entry name" value="Palmitoyltrfase_DHHC"/>
</dbReference>
<dbReference type="PROSITE" id="PS50216">
    <property type="entry name" value="DHHC"/>
    <property type="match status" value="1"/>
</dbReference>
<dbReference type="NCBIfam" id="TIGR02348">
    <property type="entry name" value="GroEL"/>
    <property type="match status" value="1"/>
</dbReference>
<feature type="transmembrane region" description="Helical" evidence="10">
    <location>
        <begin position="12"/>
        <end position="32"/>
    </location>
</feature>
<dbReference type="Gene3D" id="1.10.560.10">
    <property type="entry name" value="GroEL-like equatorial domain"/>
    <property type="match status" value="1"/>
</dbReference>
<feature type="compositionally biased region" description="Low complexity" evidence="9">
    <location>
        <begin position="434"/>
        <end position="454"/>
    </location>
</feature>
<proteinExistence type="inferred from homology"/>
<organism evidence="12 13">
    <name type="scientific">Carex littledalei</name>
    <dbReference type="NCBI Taxonomy" id="544730"/>
    <lineage>
        <taxon>Eukaryota</taxon>
        <taxon>Viridiplantae</taxon>
        <taxon>Streptophyta</taxon>
        <taxon>Embryophyta</taxon>
        <taxon>Tracheophyta</taxon>
        <taxon>Spermatophyta</taxon>
        <taxon>Magnoliopsida</taxon>
        <taxon>Liliopsida</taxon>
        <taxon>Poales</taxon>
        <taxon>Cyperaceae</taxon>
        <taxon>Cyperoideae</taxon>
        <taxon>Cariceae</taxon>
        <taxon>Carex</taxon>
        <taxon>Carex subgen. Euthyceras</taxon>
    </lineage>
</organism>
<dbReference type="CDD" id="cd03344">
    <property type="entry name" value="GroEL"/>
    <property type="match status" value="1"/>
</dbReference>
<feature type="domain" description="Palmitoyltransferase DHHC" evidence="11">
    <location>
        <begin position="165"/>
        <end position="303"/>
    </location>
</feature>
<feature type="compositionally biased region" description="Low complexity" evidence="9">
    <location>
        <begin position="598"/>
        <end position="608"/>
    </location>
</feature>
<dbReference type="GO" id="GO:0016020">
    <property type="term" value="C:membrane"/>
    <property type="evidence" value="ECO:0007669"/>
    <property type="project" value="UniProtKB-SubCell"/>
</dbReference>
<keyword evidence="13" id="KW-1185">Reference proteome</keyword>
<evidence type="ECO:0000256" key="4">
    <source>
        <dbReference type="ARBA" id="ARBA00022692"/>
    </source>
</evidence>
<feature type="region of interest" description="Disordered" evidence="9">
    <location>
        <begin position="418"/>
        <end position="517"/>
    </location>
</feature>
<keyword evidence="7" id="KW-0143">Chaperone</keyword>
<dbReference type="Gene3D" id="3.30.260.10">
    <property type="entry name" value="TCP-1-like chaperonin intermediate domain"/>
    <property type="match status" value="1"/>
</dbReference>
<evidence type="ECO:0000313" key="13">
    <source>
        <dbReference type="Proteomes" id="UP000623129"/>
    </source>
</evidence>
<feature type="region of interest" description="Disordered" evidence="9">
    <location>
        <begin position="589"/>
        <end position="608"/>
    </location>
</feature>
<evidence type="ECO:0000256" key="7">
    <source>
        <dbReference type="ARBA" id="ARBA00023186"/>
    </source>
</evidence>
<dbReference type="GO" id="GO:0005524">
    <property type="term" value="F:ATP binding"/>
    <property type="evidence" value="ECO:0007669"/>
    <property type="project" value="InterPro"/>
</dbReference>
<evidence type="ECO:0000256" key="3">
    <source>
        <dbReference type="ARBA" id="ARBA00008574"/>
    </source>
</evidence>
<dbReference type="PRINTS" id="PR00298">
    <property type="entry name" value="CHAPERONIN60"/>
</dbReference>
<dbReference type="SUPFAM" id="SSF54849">
    <property type="entry name" value="GroEL-intermediate domain like"/>
    <property type="match status" value="2"/>
</dbReference>
<evidence type="ECO:0000256" key="8">
    <source>
        <dbReference type="RuleBase" id="RU000418"/>
    </source>
</evidence>
<dbReference type="FunFam" id="3.50.7.10:FF:000001">
    <property type="entry name" value="60 kDa chaperonin"/>
    <property type="match status" value="1"/>
</dbReference>
<gene>
    <name evidence="12" type="ORF">FCM35_KLT15246</name>
</gene>
<dbReference type="NCBIfam" id="NF009489">
    <property type="entry name" value="PRK12851.1"/>
    <property type="match status" value="1"/>
</dbReference>